<evidence type="ECO:0000256" key="1">
    <source>
        <dbReference type="SAM" id="SignalP"/>
    </source>
</evidence>
<name>A0ABR2VN05_9FUNG</name>
<accession>A0ABR2VN05</accession>
<evidence type="ECO:0000313" key="3">
    <source>
        <dbReference type="Proteomes" id="UP001479436"/>
    </source>
</evidence>
<dbReference type="InterPro" id="IPR011024">
    <property type="entry name" value="G_crystallin-like"/>
</dbReference>
<proteinExistence type="predicted"/>
<dbReference type="EMBL" id="JASJQH010009070">
    <property type="protein sequence ID" value="KAK9685055.1"/>
    <property type="molecule type" value="Genomic_DNA"/>
</dbReference>
<organism evidence="2 3">
    <name type="scientific">Basidiobolus ranarum</name>
    <dbReference type="NCBI Taxonomy" id="34480"/>
    <lineage>
        <taxon>Eukaryota</taxon>
        <taxon>Fungi</taxon>
        <taxon>Fungi incertae sedis</taxon>
        <taxon>Zoopagomycota</taxon>
        <taxon>Entomophthoromycotina</taxon>
        <taxon>Basidiobolomycetes</taxon>
        <taxon>Basidiobolales</taxon>
        <taxon>Basidiobolaceae</taxon>
        <taxon>Basidiobolus</taxon>
    </lineage>
</organism>
<dbReference type="Proteomes" id="UP001479436">
    <property type="component" value="Unassembled WGS sequence"/>
</dbReference>
<evidence type="ECO:0000313" key="2">
    <source>
        <dbReference type="EMBL" id="KAK9685055.1"/>
    </source>
</evidence>
<keyword evidence="3" id="KW-1185">Reference proteome</keyword>
<dbReference type="SUPFAM" id="SSF49695">
    <property type="entry name" value="gamma-Crystallin-like"/>
    <property type="match status" value="1"/>
</dbReference>
<feature type="chain" id="PRO_5045951870" evidence="1">
    <location>
        <begin position="20"/>
        <end position="93"/>
    </location>
</feature>
<feature type="signal peptide" evidence="1">
    <location>
        <begin position="1"/>
        <end position="19"/>
    </location>
</feature>
<sequence>MKFLLAAPVLLALVQVAYSKTYATIYDGYNFSGNNAAITDTRCIHVTPRQSIKVHSGSCAIYTVIGCAGALIHGNIKSSYQTNKAFRSIRCKD</sequence>
<keyword evidence="1" id="KW-0732">Signal</keyword>
<protein>
    <submittedName>
        <fullName evidence="2">Uncharacterized protein</fullName>
    </submittedName>
</protein>
<comment type="caution">
    <text evidence="2">The sequence shown here is derived from an EMBL/GenBank/DDBJ whole genome shotgun (WGS) entry which is preliminary data.</text>
</comment>
<reference evidence="2 3" key="1">
    <citation type="submission" date="2023-04" db="EMBL/GenBank/DDBJ databases">
        <title>Genome of Basidiobolus ranarum AG-B5.</title>
        <authorList>
            <person name="Stajich J.E."/>
            <person name="Carter-House D."/>
            <person name="Gryganskyi A."/>
        </authorList>
    </citation>
    <scope>NUCLEOTIDE SEQUENCE [LARGE SCALE GENOMIC DNA]</scope>
    <source>
        <strain evidence="2 3">AG-B5</strain>
    </source>
</reference>
<gene>
    <name evidence="2" type="ORF">K7432_015637</name>
</gene>